<feature type="region of interest" description="Disordered" evidence="1">
    <location>
        <begin position="29"/>
        <end position="159"/>
    </location>
</feature>
<sequence>MIDIYFVHDSMDPEPIAVAIPEIVDDEEVYDSFEDSLYKPDPREDNDEDDTNSKGGAEEAMEAATKHGTGATAETATEVATAKKRRVKTTPLKGPEGRVSQFSSDVPPPPQPTFVPPPPPPTFMPPPPQSTFVPHTQSRYRPPPIRPPIRPAELRPPTSAGVMQPEAMLFIPTPTLRSIAPVKK</sequence>
<comment type="caution">
    <text evidence="2">The sequence shown here is derived from an EMBL/GenBank/DDBJ whole genome shotgun (WGS) entry which is preliminary data.</text>
</comment>
<evidence type="ECO:0000256" key="1">
    <source>
        <dbReference type="SAM" id="MobiDB-lite"/>
    </source>
</evidence>
<evidence type="ECO:0000313" key="3">
    <source>
        <dbReference type="Proteomes" id="UP001372338"/>
    </source>
</evidence>
<organism evidence="2 3">
    <name type="scientific">Crotalaria pallida</name>
    <name type="common">Smooth rattlebox</name>
    <name type="synonym">Crotalaria striata</name>
    <dbReference type="NCBI Taxonomy" id="3830"/>
    <lineage>
        <taxon>Eukaryota</taxon>
        <taxon>Viridiplantae</taxon>
        <taxon>Streptophyta</taxon>
        <taxon>Embryophyta</taxon>
        <taxon>Tracheophyta</taxon>
        <taxon>Spermatophyta</taxon>
        <taxon>Magnoliopsida</taxon>
        <taxon>eudicotyledons</taxon>
        <taxon>Gunneridae</taxon>
        <taxon>Pentapetalae</taxon>
        <taxon>rosids</taxon>
        <taxon>fabids</taxon>
        <taxon>Fabales</taxon>
        <taxon>Fabaceae</taxon>
        <taxon>Papilionoideae</taxon>
        <taxon>50 kb inversion clade</taxon>
        <taxon>genistoids sensu lato</taxon>
        <taxon>core genistoids</taxon>
        <taxon>Crotalarieae</taxon>
        <taxon>Crotalaria</taxon>
    </lineage>
</organism>
<gene>
    <name evidence="2" type="ORF">RIF29_25516</name>
</gene>
<protein>
    <submittedName>
        <fullName evidence="2">Uncharacterized protein</fullName>
    </submittedName>
</protein>
<name>A0AAN9I4A9_CROPI</name>
<evidence type="ECO:0000313" key="2">
    <source>
        <dbReference type="EMBL" id="KAK7259901.1"/>
    </source>
</evidence>
<dbReference type="AlphaFoldDB" id="A0AAN9I4A9"/>
<accession>A0AAN9I4A9</accession>
<feature type="compositionally biased region" description="Pro residues" evidence="1">
    <location>
        <begin position="141"/>
        <end position="150"/>
    </location>
</feature>
<proteinExistence type="predicted"/>
<keyword evidence="3" id="KW-1185">Reference proteome</keyword>
<feature type="compositionally biased region" description="Low complexity" evidence="1">
    <location>
        <begin position="62"/>
        <end position="80"/>
    </location>
</feature>
<reference evidence="2 3" key="1">
    <citation type="submission" date="2024-01" db="EMBL/GenBank/DDBJ databases">
        <title>The genomes of 5 underutilized Papilionoideae crops provide insights into root nodulation and disease resistanc.</title>
        <authorList>
            <person name="Yuan L."/>
        </authorList>
    </citation>
    <scope>NUCLEOTIDE SEQUENCE [LARGE SCALE GENOMIC DNA]</scope>
    <source>
        <strain evidence="2">ZHUSHIDOU_FW_LH</strain>
        <tissue evidence="2">Leaf</tissue>
    </source>
</reference>
<dbReference type="EMBL" id="JAYWIO010000005">
    <property type="protein sequence ID" value="KAK7259901.1"/>
    <property type="molecule type" value="Genomic_DNA"/>
</dbReference>
<dbReference type="Proteomes" id="UP001372338">
    <property type="component" value="Unassembled WGS sequence"/>
</dbReference>
<feature type="compositionally biased region" description="Pro residues" evidence="1">
    <location>
        <begin position="106"/>
        <end position="129"/>
    </location>
</feature>